<evidence type="ECO:0000313" key="3">
    <source>
        <dbReference type="EnsemblMetazoa" id="KAF7494105.1"/>
    </source>
</evidence>
<dbReference type="AlphaFoldDB" id="A0A834RCX0"/>
<evidence type="ECO:0000256" key="1">
    <source>
        <dbReference type="SAM" id="MobiDB-lite"/>
    </source>
</evidence>
<gene>
    <name evidence="2" type="ORF">SSS_5998</name>
</gene>
<reference evidence="3" key="3">
    <citation type="submission" date="2022-06" db="UniProtKB">
        <authorList>
            <consortium name="EnsemblMetazoa"/>
        </authorList>
    </citation>
    <scope>IDENTIFICATION</scope>
</reference>
<keyword evidence="4" id="KW-1185">Reference proteome</keyword>
<feature type="compositionally biased region" description="Basic and acidic residues" evidence="1">
    <location>
        <begin position="173"/>
        <end position="186"/>
    </location>
</feature>
<dbReference type="EnsemblMetazoa" id="SSS_5998s_mrna">
    <property type="protein sequence ID" value="KAF7494105.1"/>
    <property type="gene ID" value="SSS_5998"/>
</dbReference>
<sequence>MSSEEEKIIVDPSTKHSPSLDEFNSILNRINCQYFLGRNLLLNDDCSIKEWPENCDERVINRIFSTHFHLCLIELKQLEEEINSLLYSARKDSPNLIELLNDKNCDKFRSFENAPNQLNQFDLNCSSENISLNKNLEIFTFVWSLFSFYEKLNERFTLETEPKSKSKSNSLDVGEKKLDHSESKPSKDQESKALALEVLKIWYKIIESIKNYLNDSHQEYSIITMIKLLRKATKFLRTLHWISITMYQLES</sequence>
<protein>
    <submittedName>
        <fullName evidence="2 3">Uncharacterized protein</fullName>
    </submittedName>
</protein>
<accession>A0A834RCX0</accession>
<dbReference type="Proteomes" id="UP000070412">
    <property type="component" value="Unassembled WGS sequence"/>
</dbReference>
<name>A0A834RCX0_SARSC</name>
<dbReference type="EMBL" id="WVUK01000054">
    <property type="protein sequence ID" value="KAF7494105.1"/>
    <property type="molecule type" value="Genomic_DNA"/>
</dbReference>
<proteinExistence type="predicted"/>
<reference evidence="4" key="1">
    <citation type="journal article" date="2020" name="PLoS Negl. Trop. Dis.">
        <title>High-quality nuclear genome for Sarcoptes scabiei-A critical resource for a neglected parasite.</title>
        <authorList>
            <person name="Korhonen P.K."/>
            <person name="Gasser R.B."/>
            <person name="Ma G."/>
            <person name="Wang T."/>
            <person name="Stroehlein A.J."/>
            <person name="Young N.D."/>
            <person name="Ang C.S."/>
            <person name="Fernando D.D."/>
            <person name="Lu H.C."/>
            <person name="Taylor S."/>
            <person name="Reynolds S.L."/>
            <person name="Mofiz E."/>
            <person name="Najaraj S.H."/>
            <person name="Gowda H."/>
            <person name="Madugundu A."/>
            <person name="Renuse S."/>
            <person name="Holt D."/>
            <person name="Pandey A."/>
            <person name="Papenfuss A.T."/>
            <person name="Fischer K."/>
        </authorList>
    </citation>
    <scope>NUCLEOTIDE SEQUENCE [LARGE SCALE GENOMIC DNA]</scope>
</reference>
<feature type="region of interest" description="Disordered" evidence="1">
    <location>
        <begin position="164"/>
        <end position="186"/>
    </location>
</feature>
<evidence type="ECO:0000313" key="4">
    <source>
        <dbReference type="Proteomes" id="UP000070412"/>
    </source>
</evidence>
<evidence type="ECO:0000313" key="2">
    <source>
        <dbReference type="EMBL" id="KAF7494105.1"/>
    </source>
</evidence>
<reference evidence="2" key="2">
    <citation type="submission" date="2020-01" db="EMBL/GenBank/DDBJ databases">
        <authorList>
            <person name="Korhonen P.K.K."/>
            <person name="Guangxu M.G."/>
            <person name="Wang T.W."/>
            <person name="Stroehlein A.J.S."/>
            <person name="Young N.D."/>
            <person name="Ang C.-S.A."/>
            <person name="Fernando D.W.F."/>
            <person name="Lu H.L."/>
            <person name="Taylor S.T."/>
            <person name="Ehtesham M.E.M."/>
            <person name="Najaraj S.H.N."/>
            <person name="Harsha G.H.G."/>
            <person name="Madugundu A.M."/>
            <person name="Renuse S.R."/>
            <person name="Holt D.H."/>
            <person name="Pandey A.P."/>
            <person name="Papenfuss A.P."/>
            <person name="Gasser R.B.G."/>
            <person name="Fischer K.F."/>
        </authorList>
    </citation>
    <scope>NUCLEOTIDE SEQUENCE</scope>
    <source>
        <strain evidence="2">SSS_KF_BRIS2020</strain>
    </source>
</reference>
<organism evidence="2">
    <name type="scientific">Sarcoptes scabiei</name>
    <name type="common">Itch mite</name>
    <name type="synonym">Acarus scabiei</name>
    <dbReference type="NCBI Taxonomy" id="52283"/>
    <lineage>
        <taxon>Eukaryota</taxon>
        <taxon>Metazoa</taxon>
        <taxon>Ecdysozoa</taxon>
        <taxon>Arthropoda</taxon>
        <taxon>Chelicerata</taxon>
        <taxon>Arachnida</taxon>
        <taxon>Acari</taxon>
        <taxon>Acariformes</taxon>
        <taxon>Sarcoptiformes</taxon>
        <taxon>Astigmata</taxon>
        <taxon>Psoroptidia</taxon>
        <taxon>Sarcoptoidea</taxon>
        <taxon>Sarcoptidae</taxon>
        <taxon>Sarcoptinae</taxon>
        <taxon>Sarcoptes</taxon>
    </lineage>
</organism>